<dbReference type="GO" id="GO:0008270">
    <property type="term" value="F:zinc ion binding"/>
    <property type="evidence" value="ECO:0007669"/>
    <property type="project" value="UniProtKB-UniRule"/>
</dbReference>
<dbReference type="InterPro" id="IPR012724">
    <property type="entry name" value="DnaJ"/>
</dbReference>
<dbReference type="CDD" id="cd10747">
    <property type="entry name" value="DnaJ_C"/>
    <property type="match status" value="1"/>
</dbReference>
<reference evidence="15" key="1">
    <citation type="journal article" date="2020" name="mSystems">
        <title>Genome- and Community-Level Interaction Insights into Carbon Utilization and Element Cycling Functions of Hydrothermarchaeota in Hydrothermal Sediment.</title>
        <authorList>
            <person name="Zhou Z."/>
            <person name="Liu Y."/>
            <person name="Xu W."/>
            <person name="Pan J."/>
            <person name="Luo Z.H."/>
            <person name="Li M."/>
        </authorList>
    </citation>
    <scope>NUCLEOTIDE SEQUENCE [LARGE SCALE GENOMIC DNA]</scope>
    <source>
        <strain evidence="15">SpSt-605</strain>
    </source>
</reference>
<dbReference type="InterPro" id="IPR018253">
    <property type="entry name" value="DnaJ_domain_CS"/>
</dbReference>
<evidence type="ECO:0000256" key="8">
    <source>
        <dbReference type="ARBA" id="ARBA00053423"/>
    </source>
</evidence>
<comment type="domain">
    <text evidence="11">The J domain is necessary and sufficient to stimulate DnaK ATPase activity. Zinc center 1 plays an important role in the autonomous, DnaK-independent chaperone activity of DnaJ. Zinc center 2 is essential for interaction with DnaK and for DnaJ activity.</text>
</comment>
<dbReference type="InterPro" id="IPR036869">
    <property type="entry name" value="J_dom_sf"/>
</dbReference>
<keyword evidence="5 11" id="KW-0862">Zinc</keyword>
<dbReference type="GO" id="GO:0006260">
    <property type="term" value="P:DNA replication"/>
    <property type="evidence" value="ECO:0007669"/>
    <property type="project" value="UniProtKB-KW"/>
</dbReference>
<keyword evidence="4 11" id="KW-0863">Zinc-finger</keyword>
<dbReference type="PRINTS" id="PR00625">
    <property type="entry name" value="JDOMAIN"/>
</dbReference>
<sequence length="393" mass="45380">MMHKDYYAILGVPRNATLEEIKRAYRKLALQYHPDRNRGNKEAEEKFKEISEAYQVLSDPEKRAIYDREGYFGLRNQGYQGFEDISDIFQSFSDLFQEFFGFSFEERAQSQRRKGADLSTEVWIDFEDLFEGKEIELELERWETCESCQGLAYDTQKGIKTCPQCQGRGKVTYIEGFFRLSYTCPECGGRGFLYTERCPHCHGVGKFRRKKKLRIQIPPGVEDGALFRYPGEGEGGLLGGAPGDLYVRVRVKPHKFFRRDQYDVYGQLKINFISAILGDTIKIPYFGEELTINIPPGTQPGEEIIVKGKGLKDWRRGLRGDLYLKIQVEIPKNLSPESKKLLQALAEKEGLYTNNLIENFSNSSVKGESSKTSHKKKRESFWERIFGSHDERV</sequence>
<dbReference type="GO" id="GO:0009408">
    <property type="term" value="P:response to heat"/>
    <property type="evidence" value="ECO:0007669"/>
    <property type="project" value="InterPro"/>
</dbReference>
<dbReference type="GO" id="GO:0051082">
    <property type="term" value="F:unfolded protein binding"/>
    <property type="evidence" value="ECO:0007669"/>
    <property type="project" value="UniProtKB-UniRule"/>
</dbReference>
<evidence type="ECO:0000256" key="5">
    <source>
        <dbReference type="ARBA" id="ARBA00022833"/>
    </source>
</evidence>
<proteinExistence type="inferred from homology"/>
<evidence type="ECO:0000256" key="2">
    <source>
        <dbReference type="ARBA" id="ARBA00022723"/>
    </source>
</evidence>
<accession>A0A832GP83</accession>
<feature type="binding site" evidence="11">
    <location>
        <position position="162"/>
    </location>
    <ligand>
        <name>Zn(2+)</name>
        <dbReference type="ChEBI" id="CHEBI:29105"/>
        <label>2</label>
    </ligand>
</feature>
<feature type="domain" description="CR-type" evidence="14">
    <location>
        <begin position="132"/>
        <end position="210"/>
    </location>
</feature>
<evidence type="ECO:0000256" key="12">
    <source>
        <dbReference type="PROSITE-ProRule" id="PRU00546"/>
    </source>
</evidence>
<dbReference type="PANTHER" id="PTHR43096:SF52">
    <property type="entry name" value="DNAJ HOMOLOG 1, MITOCHONDRIAL-RELATED"/>
    <property type="match status" value="1"/>
</dbReference>
<dbReference type="Pfam" id="PF00226">
    <property type="entry name" value="DnaJ"/>
    <property type="match status" value="1"/>
</dbReference>
<dbReference type="Pfam" id="PF00684">
    <property type="entry name" value="DnaJ_CXXCXGXG"/>
    <property type="match status" value="1"/>
</dbReference>
<dbReference type="PROSITE" id="PS50076">
    <property type="entry name" value="DNAJ_2"/>
    <property type="match status" value="1"/>
</dbReference>
<dbReference type="Gene3D" id="2.60.260.20">
    <property type="entry name" value="Urease metallochaperone UreE, N-terminal domain"/>
    <property type="match status" value="2"/>
</dbReference>
<keyword evidence="3 11" id="KW-0677">Repeat</keyword>
<evidence type="ECO:0000256" key="1">
    <source>
        <dbReference type="ARBA" id="ARBA00022705"/>
    </source>
</evidence>
<feature type="binding site" evidence="11">
    <location>
        <position position="145"/>
    </location>
    <ligand>
        <name>Zn(2+)</name>
        <dbReference type="ChEBI" id="CHEBI:29105"/>
        <label>1</label>
    </ligand>
</feature>
<dbReference type="GO" id="GO:0042026">
    <property type="term" value="P:protein refolding"/>
    <property type="evidence" value="ECO:0007669"/>
    <property type="project" value="TreeGrafter"/>
</dbReference>
<feature type="zinc finger region" description="CR-type" evidence="12">
    <location>
        <begin position="132"/>
        <end position="210"/>
    </location>
</feature>
<dbReference type="Gene3D" id="1.10.287.110">
    <property type="entry name" value="DnaJ domain"/>
    <property type="match status" value="1"/>
</dbReference>
<comment type="function">
    <text evidence="8 11">Participates actively in the response to hyperosmotic and heat shock by preventing the aggregation of stress-denatured proteins and by disaggregating proteins, also in an autonomous, DnaK-independent fashion. Unfolded proteins bind initially to DnaJ; upon interaction with the DnaJ-bound protein, DnaK hydrolyzes its bound ATP, resulting in the formation of a stable complex. GrpE releases ADP from DnaK; ATP binding to DnaK triggers the release of the substrate protein, thus completing the reaction cycle. Several rounds of ATP-dependent interactions between DnaJ, DnaK and GrpE are required for fully efficient folding. Also involved, together with DnaK and GrpE, in the DNA replication of plasmids through activation of initiation proteins.</text>
</comment>
<feature type="binding site" evidence="11">
    <location>
        <position position="198"/>
    </location>
    <ligand>
        <name>Zn(2+)</name>
        <dbReference type="ChEBI" id="CHEBI:29105"/>
        <label>1</label>
    </ligand>
</feature>
<dbReference type="PROSITE" id="PS51188">
    <property type="entry name" value="ZF_CR"/>
    <property type="match status" value="1"/>
</dbReference>
<dbReference type="SMART" id="SM00271">
    <property type="entry name" value="DnaJ"/>
    <property type="match status" value="1"/>
</dbReference>
<evidence type="ECO:0000256" key="4">
    <source>
        <dbReference type="ARBA" id="ARBA00022771"/>
    </source>
</evidence>
<comment type="caution">
    <text evidence="11">Lacks conserved residue(s) required for the propagation of feature annotation.</text>
</comment>
<dbReference type="HAMAP" id="MF_01152">
    <property type="entry name" value="DnaJ"/>
    <property type="match status" value="1"/>
</dbReference>
<keyword evidence="1 11" id="KW-0235">DNA replication</keyword>
<dbReference type="GO" id="GO:0031072">
    <property type="term" value="F:heat shock protein binding"/>
    <property type="evidence" value="ECO:0007669"/>
    <property type="project" value="InterPro"/>
</dbReference>
<dbReference type="AlphaFoldDB" id="A0A832GP83"/>
<dbReference type="SUPFAM" id="SSF46565">
    <property type="entry name" value="Chaperone J-domain"/>
    <property type="match status" value="1"/>
</dbReference>
<gene>
    <name evidence="11 15" type="primary">dnaJ</name>
    <name evidence="15" type="ORF">ENT73_04635</name>
</gene>
<dbReference type="FunFam" id="2.60.260.20:FF:000005">
    <property type="entry name" value="Chaperone protein dnaJ 1, mitochondrial"/>
    <property type="match status" value="1"/>
</dbReference>
<dbReference type="InterPro" id="IPR002939">
    <property type="entry name" value="DnaJ_C"/>
</dbReference>
<dbReference type="InterPro" id="IPR008971">
    <property type="entry name" value="HSP40/DnaJ_pept-bd"/>
</dbReference>
<dbReference type="Pfam" id="PF01556">
    <property type="entry name" value="DnaJ_C"/>
    <property type="match status" value="1"/>
</dbReference>
<evidence type="ECO:0000256" key="6">
    <source>
        <dbReference type="ARBA" id="ARBA00023016"/>
    </source>
</evidence>
<evidence type="ECO:0000259" key="13">
    <source>
        <dbReference type="PROSITE" id="PS50076"/>
    </source>
</evidence>
<keyword evidence="11" id="KW-0963">Cytoplasm</keyword>
<dbReference type="Gene3D" id="2.10.230.10">
    <property type="entry name" value="Heat shock protein DnaJ, cysteine-rich domain"/>
    <property type="match status" value="1"/>
</dbReference>
<evidence type="ECO:0000313" key="15">
    <source>
        <dbReference type="EMBL" id="HGV55356.1"/>
    </source>
</evidence>
<feature type="domain" description="J" evidence="13">
    <location>
        <begin position="5"/>
        <end position="70"/>
    </location>
</feature>
<evidence type="ECO:0000256" key="10">
    <source>
        <dbReference type="ARBA" id="ARBA00067609"/>
    </source>
</evidence>
<dbReference type="InterPro" id="IPR036410">
    <property type="entry name" value="HSP_DnaJ_Cys-rich_dom_sf"/>
</dbReference>
<feature type="binding site" evidence="11">
    <location>
        <position position="148"/>
    </location>
    <ligand>
        <name>Zn(2+)</name>
        <dbReference type="ChEBI" id="CHEBI:29105"/>
        <label>1</label>
    </ligand>
</feature>
<dbReference type="InterPro" id="IPR001305">
    <property type="entry name" value="HSP_DnaJ_Cys-rich_dom"/>
</dbReference>
<evidence type="ECO:0000256" key="3">
    <source>
        <dbReference type="ARBA" id="ARBA00022737"/>
    </source>
</evidence>
<feature type="binding site" evidence="11">
    <location>
        <position position="165"/>
    </location>
    <ligand>
        <name>Zn(2+)</name>
        <dbReference type="ChEBI" id="CHEBI:29105"/>
        <label>2</label>
    </ligand>
</feature>
<comment type="similarity">
    <text evidence="9 11">Belongs to the DnaJ family.</text>
</comment>
<dbReference type="FunFam" id="2.10.230.10:FF:000002">
    <property type="entry name" value="Molecular chaperone DnaJ"/>
    <property type="match status" value="1"/>
</dbReference>
<evidence type="ECO:0000259" key="14">
    <source>
        <dbReference type="PROSITE" id="PS51188"/>
    </source>
</evidence>
<feature type="binding site" evidence="11">
    <location>
        <position position="187"/>
    </location>
    <ligand>
        <name>Zn(2+)</name>
        <dbReference type="ChEBI" id="CHEBI:29105"/>
        <label>2</label>
    </ligand>
</feature>
<comment type="subcellular location">
    <subcellularLocation>
        <location evidence="11">Cytoplasm</location>
    </subcellularLocation>
</comment>
<keyword evidence="7 11" id="KW-0143">Chaperone</keyword>
<dbReference type="FunFam" id="1.10.287.110:FF:000034">
    <property type="entry name" value="Chaperone protein DnaJ"/>
    <property type="match status" value="1"/>
</dbReference>
<dbReference type="InterPro" id="IPR001623">
    <property type="entry name" value="DnaJ_domain"/>
</dbReference>
<comment type="cofactor">
    <cofactor evidence="11">
        <name>Zn(2+)</name>
        <dbReference type="ChEBI" id="CHEBI:29105"/>
    </cofactor>
    <text evidence="11">Binds 2 Zn(2+) ions per monomer.</text>
</comment>
<dbReference type="NCBIfam" id="NF008035">
    <property type="entry name" value="PRK10767.1"/>
    <property type="match status" value="1"/>
</dbReference>
<name>A0A832GP83_9BACT</name>
<organism evidence="15">
    <name type="scientific">Caldimicrobium thiodismutans</name>
    <dbReference type="NCBI Taxonomy" id="1653476"/>
    <lineage>
        <taxon>Bacteria</taxon>
        <taxon>Pseudomonadati</taxon>
        <taxon>Thermodesulfobacteriota</taxon>
        <taxon>Thermodesulfobacteria</taxon>
        <taxon>Thermodesulfobacteriales</taxon>
        <taxon>Thermodesulfobacteriaceae</taxon>
        <taxon>Caldimicrobium</taxon>
    </lineage>
</organism>
<dbReference type="PANTHER" id="PTHR43096">
    <property type="entry name" value="DNAJ HOMOLOG 1, MITOCHONDRIAL-RELATED"/>
    <property type="match status" value="1"/>
</dbReference>
<keyword evidence="6 11" id="KW-0346">Stress response</keyword>
<comment type="caution">
    <text evidence="15">The sequence shown here is derived from an EMBL/GenBank/DDBJ whole genome shotgun (WGS) entry which is preliminary data.</text>
</comment>
<evidence type="ECO:0000256" key="9">
    <source>
        <dbReference type="ARBA" id="ARBA00061004"/>
    </source>
</evidence>
<dbReference type="PROSITE" id="PS00636">
    <property type="entry name" value="DNAJ_1"/>
    <property type="match status" value="1"/>
</dbReference>
<evidence type="ECO:0000256" key="7">
    <source>
        <dbReference type="ARBA" id="ARBA00023186"/>
    </source>
</evidence>
<dbReference type="GO" id="GO:0005524">
    <property type="term" value="F:ATP binding"/>
    <property type="evidence" value="ECO:0007669"/>
    <property type="project" value="InterPro"/>
</dbReference>
<dbReference type="GO" id="GO:0005737">
    <property type="term" value="C:cytoplasm"/>
    <property type="evidence" value="ECO:0007669"/>
    <property type="project" value="UniProtKB-SubCell"/>
</dbReference>
<dbReference type="CDD" id="cd06257">
    <property type="entry name" value="DnaJ"/>
    <property type="match status" value="1"/>
</dbReference>
<dbReference type="SUPFAM" id="SSF49493">
    <property type="entry name" value="HSP40/DnaJ peptide-binding domain"/>
    <property type="match status" value="2"/>
</dbReference>
<dbReference type="SUPFAM" id="SSF57938">
    <property type="entry name" value="DnaJ/Hsp40 cysteine-rich domain"/>
    <property type="match status" value="1"/>
</dbReference>
<dbReference type="NCBIfam" id="TIGR02349">
    <property type="entry name" value="DnaJ_bact"/>
    <property type="match status" value="1"/>
</dbReference>
<comment type="subunit">
    <text evidence="11">Homodimer.</text>
</comment>
<evidence type="ECO:0000256" key="11">
    <source>
        <dbReference type="HAMAP-Rule" id="MF_01152"/>
    </source>
</evidence>
<protein>
    <recommendedName>
        <fullName evidence="10 11">Chaperone protein DnaJ</fullName>
    </recommendedName>
</protein>
<feature type="binding site" evidence="11">
    <location>
        <position position="184"/>
    </location>
    <ligand>
        <name>Zn(2+)</name>
        <dbReference type="ChEBI" id="CHEBI:29105"/>
        <label>2</label>
    </ligand>
</feature>
<feature type="binding site" evidence="11">
    <location>
        <position position="201"/>
    </location>
    <ligand>
        <name>Zn(2+)</name>
        <dbReference type="ChEBI" id="CHEBI:29105"/>
        <label>1</label>
    </ligand>
</feature>
<keyword evidence="2 11" id="KW-0479">Metal-binding</keyword>
<dbReference type="EMBL" id="DSZU01000079">
    <property type="protein sequence ID" value="HGV55356.1"/>
    <property type="molecule type" value="Genomic_DNA"/>
</dbReference>